<organism evidence="1">
    <name type="scientific">marine sediment metagenome</name>
    <dbReference type="NCBI Taxonomy" id="412755"/>
    <lineage>
        <taxon>unclassified sequences</taxon>
        <taxon>metagenomes</taxon>
        <taxon>ecological metagenomes</taxon>
    </lineage>
</organism>
<reference evidence="1" key="1">
    <citation type="journal article" date="2015" name="Nature">
        <title>Complex archaea that bridge the gap between prokaryotes and eukaryotes.</title>
        <authorList>
            <person name="Spang A."/>
            <person name="Saw J.H."/>
            <person name="Jorgensen S.L."/>
            <person name="Zaremba-Niedzwiedzka K."/>
            <person name="Martijn J."/>
            <person name="Lind A.E."/>
            <person name="van Eijk R."/>
            <person name="Schleper C."/>
            <person name="Guy L."/>
            <person name="Ettema T.J."/>
        </authorList>
    </citation>
    <scope>NUCLEOTIDE SEQUENCE</scope>
</reference>
<proteinExistence type="predicted"/>
<dbReference type="EMBL" id="LAZR01024726">
    <property type="protein sequence ID" value="KKL74211.1"/>
    <property type="molecule type" value="Genomic_DNA"/>
</dbReference>
<evidence type="ECO:0000313" key="1">
    <source>
        <dbReference type="EMBL" id="KKL74211.1"/>
    </source>
</evidence>
<comment type="caution">
    <text evidence="1">The sequence shown here is derived from an EMBL/GenBank/DDBJ whole genome shotgun (WGS) entry which is preliminary data.</text>
</comment>
<gene>
    <name evidence="1" type="ORF">LCGC14_2067210</name>
</gene>
<accession>A0A0F9F6T5</accession>
<dbReference type="AlphaFoldDB" id="A0A0F9F6T5"/>
<name>A0A0F9F6T5_9ZZZZ</name>
<protein>
    <submittedName>
        <fullName evidence="1">Uncharacterized protein</fullName>
    </submittedName>
</protein>
<sequence>MLRTEQEIRDKIKDIKSSKKDLMVCRIFLRCELDNQIELLEWVLKKEN</sequence>